<evidence type="ECO:0000313" key="1">
    <source>
        <dbReference type="EMBL" id="MBS4192489.1"/>
    </source>
</evidence>
<organism evidence="1 2">
    <name type="scientific">Cytobacillus citreus</name>
    <dbReference type="NCBI Taxonomy" id="2833586"/>
    <lineage>
        <taxon>Bacteria</taxon>
        <taxon>Bacillati</taxon>
        <taxon>Bacillota</taxon>
        <taxon>Bacilli</taxon>
        <taxon>Bacillales</taxon>
        <taxon>Bacillaceae</taxon>
        <taxon>Cytobacillus</taxon>
    </lineage>
</organism>
<gene>
    <name evidence="1" type="ORF">KHA94_20240</name>
</gene>
<dbReference type="InterPro" id="IPR025413">
    <property type="entry name" value="YpzG-like"/>
</dbReference>
<sequence length="47" mass="5546">MAKPKNFFNSKIKAPWYRPKRSHSQVNGETQLTQDLIILEAMTRKRS</sequence>
<name>A0ABS5NXC4_9BACI</name>
<evidence type="ECO:0000313" key="2">
    <source>
        <dbReference type="Proteomes" id="UP000681027"/>
    </source>
</evidence>
<reference evidence="1 2" key="1">
    <citation type="submission" date="2021-05" db="EMBL/GenBank/DDBJ databases">
        <title>Novel Bacillus species.</title>
        <authorList>
            <person name="Liu G."/>
        </authorList>
    </citation>
    <scope>NUCLEOTIDE SEQUENCE [LARGE SCALE GENOMIC DNA]</scope>
    <source>
        <strain evidence="1 2">FJAT-49705</strain>
    </source>
</reference>
<dbReference type="RefSeq" id="WP_213103885.1">
    <property type="nucleotide sequence ID" value="NZ_JAGYPM010000004.1"/>
</dbReference>
<dbReference type="Pfam" id="PF14139">
    <property type="entry name" value="YpzG"/>
    <property type="match status" value="1"/>
</dbReference>
<dbReference type="EMBL" id="JAGYPM010000004">
    <property type="protein sequence ID" value="MBS4192489.1"/>
    <property type="molecule type" value="Genomic_DNA"/>
</dbReference>
<protein>
    <submittedName>
        <fullName evidence="1">YpzG family protein</fullName>
    </submittedName>
</protein>
<dbReference type="Proteomes" id="UP000681027">
    <property type="component" value="Unassembled WGS sequence"/>
</dbReference>
<accession>A0ABS5NXC4</accession>
<comment type="caution">
    <text evidence="1">The sequence shown here is derived from an EMBL/GenBank/DDBJ whole genome shotgun (WGS) entry which is preliminary data.</text>
</comment>
<proteinExistence type="predicted"/>
<keyword evidence="2" id="KW-1185">Reference proteome</keyword>